<reference evidence="2 3" key="1">
    <citation type="journal article" date="2018" name="Nat. Ecol. Evol.">
        <title>Shark genomes provide insights into elasmobranch evolution and the origin of vertebrates.</title>
        <authorList>
            <person name="Hara Y"/>
            <person name="Yamaguchi K"/>
            <person name="Onimaru K"/>
            <person name="Kadota M"/>
            <person name="Koyanagi M"/>
            <person name="Keeley SD"/>
            <person name="Tatsumi K"/>
            <person name="Tanaka K"/>
            <person name="Motone F"/>
            <person name="Kageyama Y"/>
            <person name="Nozu R"/>
            <person name="Adachi N"/>
            <person name="Nishimura O"/>
            <person name="Nakagawa R"/>
            <person name="Tanegashima C"/>
            <person name="Kiyatake I"/>
            <person name="Matsumoto R"/>
            <person name="Murakumo K"/>
            <person name="Nishida K"/>
            <person name="Terakita A"/>
            <person name="Kuratani S"/>
            <person name="Sato K"/>
            <person name="Hyodo S Kuraku.S."/>
        </authorList>
    </citation>
    <scope>NUCLEOTIDE SEQUENCE [LARGE SCALE GENOMIC DNA]</scope>
</reference>
<feature type="compositionally biased region" description="Basic and acidic residues" evidence="1">
    <location>
        <begin position="283"/>
        <end position="295"/>
    </location>
</feature>
<proteinExistence type="predicted"/>
<feature type="region of interest" description="Disordered" evidence="1">
    <location>
        <begin position="190"/>
        <end position="224"/>
    </location>
</feature>
<gene>
    <name evidence="2" type="ORF">scyTo_0006710</name>
</gene>
<comment type="caution">
    <text evidence="2">The sequence shown here is derived from an EMBL/GenBank/DDBJ whole genome shotgun (WGS) entry which is preliminary data.</text>
</comment>
<dbReference type="OrthoDB" id="9940723at2759"/>
<dbReference type="AlphaFoldDB" id="A0A401PJM6"/>
<feature type="region of interest" description="Disordered" evidence="1">
    <location>
        <begin position="266"/>
        <end position="295"/>
    </location>
</feature>
<evidence type="ECO:0000313" key="2">
    <source>
        <dbReference type="EMBL" id="GCB73301.1"/>
    </source>
</evidence>
<dbReference type="OMA" id="MMFDFEL"/>
<sequence length="405" mass="45757">MNSLEQPSTRMDLPRYSNPVPFTLQNLTTAVPQASDFHFSLYVLLPPPEHSIRFQQPPVTVYEGSQTFYTTLPIQVRNAVYAPRSSGSQASQPQAPLPSLGNANAHCLPLQQFRQLDWKQRQHYQSQEIQVLQGVQAEVVHPLSKQQQYHHAPTQYDFDVISESETVESEPATGQILNLTACDDDLSQENRGRHPIGHHQAQSSDQEVERGCGKGDGVGSTDENEECEKKLMMLTFEDAVMMFDFELFEHPALSGHLPEQEQAPTFHVQNKGRNKERQKRANGKVDEEALPKEENSGFSALETQHCATVKLTLAKRPMPSARIETPSLPRGFPNDHSFYNLKPEQVNLQMLLELEDISDDESCWASLSLKSRIAVKHGSRIVETPPKAEVLTNRKRKRQFLDLES</sequence>
<keyword evidence="3" id="KW-1185">Reference proteome</keyword>
<protein>
    <submittedName>
        <fullName evidence="2">Uncharacterized protein</fullName>
    </submittedName>
</protein>
<dbReference type="EMBL" id="BFAA01002309">
    <property type="protein sequence ID" value="GCB73301.1"/>
    <property type="molecule type" value="Genomic_DNA"/>
</dbReference>
<organism evidence="2 3">
    <name type="scientific">Scyliorhinus torazame</name>
    <name type="common">Cloudy catshark</name>
    <name type="synonym">Catulus torazame</name>
    <dbReference type="NCBI Taxonomy" id="75743"/>
    <lineage>
        <taxon>Eukaryota</taxon>
        <taxon>Metazoa</taxon>
        <taxon>Chordata</taxon>
        <taxon>Craniata</taxon>
        <taxon>Vertebrata</taxon>
        <taxon>Chondrichthyes</taxon>
        <taxon>Elasmobranchii</taxon>
        <taxon>Galeomorphii</taxon>
        <taxon>Galeoidea</taxon>
        <taxon>Carcharhiniformes</taxon>
        <taxon>Scyliorhinidae</taxon>
        <taxon>Scyliorhinus</taxon>
    </lineage>
</organism>
<evidence type="ECO:0000313" key="3">
    <source>
        <dbReference type="Proteomes" id="UP000288216"/>
    </source>
</evidence>
<accession>A0A401PJM6</accession>
<dbReference type="Proteomes" id="UP000288216">
    <property type="component" value="Unassembled WGS sequence"/>
</dbReference>
<feature type="compositionally biased region" description="Basic residues" evidence="1">
    <location>
        <begin position="270"/>
        <end position="282"/>
    </location>
</feature>
<name>A0A401PJM6_SCYTO</name>
<evidence type="ECO:0000256" key="1">
    <source>
        <dbReference type="SAM" id="MobiDB-lite"/>
    </source>
</evidence>